<organism evidence="1 2">
    <name type="scientific">Brevundimonas balnearis</name>
    <dbReference type="NCBI Taxonomy" id="1572858"/>
    <lineage>
        <taxon>Bacteria</taxon>
        <taxon>Pseudomonadati</taxon>
        <taxon>Pseudomonadota</taxon>
        <taxon>Alphaproteobacteria</taxon>
        <taxon>Caulobacterales</taxon>
        <taxon>Caulobacteraceae</taxon>
        <taxon>Brevundimonas</taxon>
    </lineage>
</organism>
<keyword evidence="2" id="KW-1185">Reference proteome</keyword>
<dbReference type="Proteomes" id="UP001589906">
    <property type="component" value="Unassembled WGS sequence"/>
</dbReference>
<protein>
    <submittedName>
        <fullName evidence="1">Uncharacterized protein</fullName>
    </submittedName>
</protein>
<reference evidence="1 2" key="1">
    <citation type="submission" date="2024-09" db="EMBL/GenBank/DDBJ databases">
        <authorList>
            <person name="Sun Q."/>
            <person name="Mori K."/>
        </authorList>
    </citation>
    <scope>NUCLEOTIDE SEQUENCE [LARGE SCALE GENOMIC DNA]</scope>
    <source>
        <strain evidence="1 2">NCAIM B.02621</strain>
    </source>
</reference>
<proteinExistence type="predicted"/>
<evidence type="ECO:0000313" key="2">
    <source>
        <dbReference type="Proteomes" id="UP001589906"/>
    </source>
</evidence>
<name>A0ABV6R1C2_9CAUL</name>
<sequence length="85" mass="8740">MKTSLCETLCDSSDRLTAVINRYVLALSNGSAAEVVDGLRASLIDEARAAKATSDAARAVLAQATAALPDLHHANDLHPSPPSAA</sequence>
<dbReference type="RefSeq" id="WP_376834958.1">
    <property type="nucleotide sequence ID" value="NZ_JBHLSW010000003.1"/>
</dbReference>
<gene>
    <name evidence="1" type="ORF">ACFFGE_05155</name>
</gene>
<evidence type="ECO:0000313" key="1">
    <source>
        <dbReference type="EMBL" id="MFC0633266.1"/>
    </source>
</evidence>
<dbReference type="EMBL" id="JBHLSW010000003">
    <property type="protein sequence ID" value="MFC0633266.1"/>
    <property type="molecule type" value="Genomic_DNA"/>
</dbReference>
<comment type="caution">
    <text evidence="1">The sequence shown here is derived from an EMBL/GenBank/DDBJ whole genome shotgun (WGS) entry which is preliminary data.</text>
</comment>
<accession>A0ABV6R1C2</accession>